<dbReference type="OrthoDB" id="979459at2"/>
<accession>A0A3S9P2J2</accession>
<dbReference type="Pfam" id="PF00892">
    <property type="entry name" value="EamA"/>
    <property type="match status" value="2"/>
</dbReference>
<dbReference type="EMBL" id="CP034562">
    <property type="protein sequence ID" value="AZQ62413.1"/>
    <property type="molecule type" value="Genomic_DNA"/>
</dbReference>
<dbReference type="AlphaFoldDB" id="A0A3S9P2J2"/>
<organism evidence="3 4">
    <name type="scientific">Flammeovirga pectinis</name>
    <dbReference type="NCBI Taxonomy" id="2494373"/>
    <lineage>
        <taxon>Bacteria</taxon>
        <taxon>Pseudomonadati</taxon>
        <taxon>Bacteroidota</taxon>
        <taxon>Cytophagia</taxon>
        <taxon>Cytophagales</taxon>
        <taxon>Flammeovirgaceae</taxon>
        <taxon>Flammeovirga</taxon>
    </lineage>
</organism>
<keyword evidence="1" id="KW-0472">Membrane</keyword>
<keyword evidence="1" id="KW-0812">Transmembrane</keyword>
<sequence>MALNTILKKIGYSEDKRLYGELHFWVLCSSMIPIINIYINLTSLEIVFIRTFLALAVVFCVLIYKKIDLRVRTSHILLLVFTGVLTSIYWVLFVTAAKTSNTSVTLVGMATTPIWVSFIYPIFSKEKPTFNETMTGMCALFGVYMIFSSSFAYSSGMFTAIFAAFFAAIVTILTSRLSKKYNNLVITFYQMIGAFASTAITLPYYLKHIKVGAFTYPSITDFALILVLAIVFSIIAYSSIVAIMKKINPFSVALANNLSPIYGGIMAYFFFGESEIMDIYFYGGAFLIAFAILAVPLSKILFNLDNIIPEEDV</sequence>
<evidence type="ECO:0000313" key="3">
    <source>
        <dbReference type="EMBL" id="AZQ62413.1"/>
    </source>
</evidence>
<gene>
    <name evidence="3" type="ORF">EI427_09235</name>
</gene>
<feature type="transmembrane region" description="Helical" evidence="1">
    <location>
        <begin position="250"/>
        <end position="271"/>
    </location>
</feature>
<dbReference type="SUPFAM" id="SSF103481">
    <property type="entry name" value="Multidrug resistance efflux transporter EmrE"/>
    <property type="match status" value="2"/>
</dbReference>
<name>A0A3S9P2J2_9BACT</name>
<evidence type="ECO:0000256" key="1">
    <source>
        <dbReference type="SAM" id="Phobius"/>
    </source>
</evidence>
<feature type="domain" description="EamA" evidence="2">
    <location>
        <begin position="40"/>
        <end position="147"/>
    </location>
</feature>
<feature type="transmembrane region" description="Helical" evidence="1">
    <location>
        <begin position="153"/>
        <end position="174"/>
    </location>
</feature>
<evidence type="ECO:0000259" key="2">
    <source>
        <dbReference type="Pfam" id="PF00892"/>
    </source>
</evidence>
<dbReference type="GO" id="GO:0016020">
    <property type="term" value="C:membrane"/>
    <property type="evidence" value="ECO:0007669"/>
    <property type="project" value="InterPro"/>
</dbReference>
<dbReference type="PANTHER" id="PTHR22911">
    <property type="entry name" value="ACYL-MALONYL CONDENSING ENZYME-RELATED"/>
    <property type="match status" value="1"/>
</dbReference>
<dbReference type="PANTHER" id="PTHR22911:SF79">
    <property type="entry name" value="MOBA-LIKE NTP TRANSFERASE DOMAIN-CONTAINING PROTEIN"/>
    <property type="match status" value="1"/>
</dbReference>
<dbReference type="InterPro" id="IPR037185">
    <property type="entry name" value="EmrE-like"/>
</dbReference>
<keyword evidence="1" id="KW-1133">Transmembrane helix</keyword>
<feature type="transmembrane region" description="Helical" evidence="1">
    <location>
        <begin position="130"/>
        <end position="147"/>
    </location>
</feature>
<feature type="transmembrane region" description="Helical" evidence="1">
    <location>
        <begin position="103"/>
        <end position="123"/>
    </location>
</feature>
<feature type="domain" description="EamA" evidence="2">
    <location>
        <begin position="155"/>
        <end position="293"/>
    </location>
</feature>
<feature type="transmembrane region" description="Helical" evidence="1">
    <location>
        <begin position="277"/>
        <end position="297"/>
    </location>
</feature>
<dbReference type="InterPro" id="IPR000620">
    <property type="entry name" value="EamA_dom"/>
</dbReference>
<dbReference type="Proteomes" id="UP000267268">
    <property type="component" value="Chromosome 1"/>
</dbReference>
<feature type="transmembrane region" description="Helical" evidence="1">
    <location>
        <begin position="76"/>
        <end position="97"/>
    </location>
</feature>
<feature type="transmembrane region" description="Helical" evidence="1">
    <location>
        <begin position="186"/>
        <end position="206"/>
    </location>
</feature>
<dbReference type="KEGG" id="fll:EI427_09235"/>
<evidence type="ECO:0000313" key="4">
    <source>
        <dbReference type="Proteomes" id="UP000267268"/>
    </source>
</evidence>
<keyword evidence="4" id="KW-1185">Reference proteome</keyword>
<feature type="transmembrane region" description="Helical" evidence="1">
    <location>
        <begin position="47"/>
        <end position="64"/>
    </location>
</feature>
<feature type="transmembrane region" description="Helical" evidence="1">
    <location>
        <begin position="222"/>
        <end position="243"/>
    </location>
</feature>
<feature type="transmembrane region" description="Helical" evidence="1">
    <location>
        <begin position="22"/>
        <end position="41"/>
    </location>
</feature>
<protein>
    <recommendedName>
        <fullName evidence="2">EamA domain-containing protein</fullName>
    </recommendedName>
</protein>
<proteinExistence type="predicted"/>
<reference evidence="3 4" key="1">
    <citation type="submission" date="2018-12" db="EMBL/GenBank/DDBJ databases">
        <title>Flammeovirga pectinis sp. nov., isolated from the gut of the Korean scallop, Patinopecten yessoensis.</title>
        <authorList>
            <person name="Bae J.-W."/>
            <person name="Jeong Y.-S."/>
            <person name="Kang W."/>
        </authorList>
    </citation>
    <scope>NUCLEOTIDE SEQUENCE [LARGE SCALE GENOMIC DNA]</scope>
    <source>
        <strain evidence="3 4">L12M1</strain>
    </source>
</reference>